<dbReference type="InterPro" id="IPR027417">
    <property type="entry name" value="P-loop_NTPase"/>
</dbReference>
<evidence type="ECO:0000313" key="3">
    <source>
        <dbReference type="EMBL" id="SFK82024.1"/>
    </source>
</evidence>
<keyword evidence="3" id="KW-0547">Nucleotide-binding</keyword>
<sequence length="1166" mass="127874">MSDAASTKASAQVRDDILDAFRMDVVGPDTRPAFHDDHMANFEVITSTRPSSFYLIGYLTPAEGSTAALPKNDAPEIQSPLPSIEDDDEHGAAGGEDSDGGNDARQRKRLDPTSLGLTAFVSPDCPYIDVALRYADYHAQPPIPEAVLEGTGKDAPKDISWHRKPRFVEHRIDAATLAKAMETKEGLPIPLLDTETPQRKGGCLHLHLMVQKVDLLRPEASVDGLSVTIFVVNRRPESQRFRDVSNVFQVGLELKAGGDGFIGNPDMSGYDAEDSDLRLHDLHYQDVLRFAGGRNVGTGHAEPADGLAPSVWTDQLPSADVEKVDQNDALNGVAEFNMLELAKLAEDPAQLAASLSGFPENYAEFIARQADKASAISFQSRREVAEELVEKQREACSRMRNGIELLKTDAAARDAFRAMNLSINSYLEKRGVTGAGWRPFQLAFILLNLNGLSDPTHDDRKTVDLLFFPTGGGKTEAYLGLAAYQIAYRRLTHADWLGSGVCVIMRYTLRLLTLDQLGRAAAMICALELLRRSPEWQQNGQPKLGLAPIEIGLWVGSAATPNKIGGRGEQDGPGRHAYTKVNRYRKSGREAPAPIKQCPWCGTDFDKDTFHVAGKRMLINCANIDCDFSGEKGGLPVLAVDEEIFNRLPAFIIGTVDKFAALPRRGEVGRFFDNVDRFDEGSDPKHLRFYGADEPGVGYLLSDEAQCLPPPSLIIQDELHLISGPLGTIAGLYEAMVDRLASRTINGELRGPKIIASTATVRRAEDQIQKLFGRTKTAIFPPPGIDRRDSHFALTRALGEADGRRYVGISALGIGPRKVMLRSIVPMLASAQRQFDQDSRDGSKNPADPYMTALCYFNALRELGASRRIIEDEVATNLCVWPSRRLRYGQDEAGSSFAARNISAPDELTSRLSTDDVAIAKERLEQNFSKAPKTKGQMLPLDVALATNMISVGLDITRLGLMFVQNQPKSAAEYIQATSRVGRDSQRPGIVLVILNMHRARDRAHYEDFETYHKAFYRAVEATSVTPGSMRAKDRALGAVFAGLVRHLDPDFSMNSGASRFDPDHPAVAAASNFLVDRFCTLEDIGRLKDGWLQILAARGGEDINWDTHRADDQGLMHNPLTDMSALTSDFELFEAGWSMRDVQPGISLDVKDYLAGPVTTGGTTK</sequence>
<dbReference type="PROSITE" id="PS51194">
    <property type="entry name" value="HELICASE_CTER"/>
    <property type="match status" value="1"/>
</dbReference>
<proteinExistence type="predicted"/>
<keyword evidence="3" id="KW-0378">Hydrolase</keyword>
<evidence type="ECO:0000313" key="4">
    <source>
        <dbReference type="Proteomes" id="UP000199598"/>
    </source>
</evidence>
<dbReference type="EMBL" id="FOSK01000009">
    <property type="protein sequence ID" value="SFK82024.1"/>
    <property type="molecule type" value="Genomic_DNA"/>
</dbReference>
<dbReference type="RefSeq" id="WP_093521511.1">
    <property type="nucleotide sequence ID" value="NZ_FOSK01000009.1"/>
</dbReference>
<gene>
    <name evidence="3" type="ORF">SAMN04488518_109236</name>
</gene>
<dbReference type="CDD" id="cd18785">
    <property type="entry name" value="SF2_C"/>
    <property type="match status" value="1"/>
</dbReference>
<evidence type="ECO:0000256" key="1">
    <source>
        <dbReference type="SAM" id="MobiDB-lite"/>
    </source>
</evidence>
<dbReference type="Pfam" id="PF00271">
    <property type="entry name" value="Helicase_C"/>
    <property type="match status" value="1"/>
</dbReference>
<evidence type="ECO:0000259" key="2">
    <source>
        <dbReference type="PROSITE" id="PS51194"/>
    </source>
</evidence>
<dbReference type="Proteomes" id="UP000199598">
    <property type="component" value="Unassembled WGS sequence"/>
</dbReference>
<organism evidence="3 4">
    <name type="scientific">Pseudovibrio ascidiaceicola</name>
    <dbReference type="NCBI Taxonomy" id="285279"/>
    <lineage>
        <taxon>Bacteria</taxon>
        <taxon>Pseudomonadati</taxon>
        <taxon>Pseudomonadota</taxon>
        <taxon>Alphaproteobacteria</taxon>
        <taxon>Hyphomicrobiales</taxon>
        <taxon>Stappiaceae</taxon>
        <taxon>Pseudovibrio</taxon>
    </lineage>
</organism>
<keyword evidence="3" id="KW-0067">ATP-binding</keyword>
<protein>
    <submittedName>
        <fullName evidence="3">Helicase conserved C-terminal domain-containing protein</fullName>
    </submittedName>
</protein>
<accession>A0A1I4CL85</accession>
<reference evidence="3 4" key="1">
    <citation type="submission" date="2016-10" db="EMBL/GenBank/DDBJ databases">
        <authorList>
            <person name="Varghese N."/>
            <person name="Submissions S."/>
        </authorList>
    </citation>
    <scope>NUCLEOTIDE SEQUENCE [LARGE SCALE GENOMIC DNA]</scope>
    <source>
        <strain evidence="3 4">DSM 16392</strain>
    </source>
</reference>
<dbReference type="InterPro" id="IPR001650">
    <property type="entry name" value="Helicase_C-like"/>
</dbReference>
<name>A0A1I4CL85_9HYPH</name>
<dbReference type="SUPFAM" id="SSF52540">
    <property type="entry name" value="P-loop containing nucleoside triphosphate hydrolases"/>
    <property type="match status" value="2"/>
</dbReference>
<dbReference type="NCBIfam" id="NF038325">
    <property type="entry name" value="DISARM_DrmAS"/>
    <property type="match status" value="1"/>
</dbReference>
<feature type="region of interest" description="Disordered" evidence="1">
    <location>
        <begin position="67"/>
        <end position="108"/>
    </location>
</feature>
<comment type="caution">
    <text evidence="3">The sequence shown here is derived from an EMBL/GenBank/DDBJ whole genome shotgun (WGS) entry which is preliminary data.</text>
</comment>
<keyword evidence="3" id="KW-0347">Helicase</keyword>
<feature type="domain" description="Helicase C-terminal" evidence="2">
    <location>
        <begin position="874"/>
        <end position="1031"/>
    </location>
</feature>
<keyword evidence="4" id="KW-1185">Reference proteome</keyword>
<dbReference type="GO" id="GO:0004386">
    <property type="term" value="F:helicase activity"/>
    <property type="evidence" value="ECO:0007669"/>
    <property type="project" value="UniProtKB-KW"/>
</dbReference>
<dbReference type="Gene3D" id="3.40.50.300">
    <property type="entry name" value="P-loop containing nucleotide triphosphate hydrolases"/>
    <property type="match status" value="1"/>
</dbReference>